<dbReference type="Proteomes" id="UP000603200">
    <property type="component" value="Unassembled WGS sequence"/>
</dbReference>
<dbReference type="RefSeq" id="WP_203840664.1">
    <property type="nucleotide sequence ID" value="NZ_BAAATV010000013.1"/>
</dbReference>
<sequence>MTTGYDLLIAGDLDVVRLRVALGRINEVPLDEVDVADEAAEDRNWQAIVLCTFAPRSGDIRWALDVYVTEAAPVRRSVAESAEELAVELRVPVLYDAGGVRPSAYWLAAPDGPRTRARVYDGPEEGSLVIDAVERPVALLPRVRVAPQPEVIKDHPVPHPIADAFDAVLGDSALIPVTGDELWHATTRLKAWEALTVRMTTGWPPDGRYPRDFYDQDLEVRDQLTRTAVPAVVAVPFERAVEAVDAVFRDHTTAAGPEPGRGWWWGRVPDPEPWS</sequence>
<evidence type="ECO:0000313" key="2">
    <source>
        <dbReference type="Proteomes" id="UP000603200"/>
    </source>
</evidence>
<evidence type="ECO:0000313" key="1">
    <source>
        <dbReference type="EMBL" id="GIE23609.1"/>
    </source>
</evidence>
<proteinExistence type="predicted"/>
<comment type="caution">
    <text evidence="1">The sequence shown here is derived from an EMBL/GenBank/DDBJ whole genome shotgun (WGS) entry which is preliminary data.</text>
</comment>
<name>A0ABQ3ZYF2_9ACTN</name>
<protein>
    <submittedName>
        <fullName evidence="1">Uncharacterized protein</fullName>
    </submittedName>
</protein>
<accession>A0ABQ3ZYF2</accession>
<gene>
    <name evidence="1" type="ORF">Ahu01nite_067110</name>
</gene>
<keyword evidence="2" id="KW-1185">Reference proteome</keyword>
<organism evidence="1 2">
    <name type="scientific">Winogradskya humida</name>
    <dbReference type="NCBI Taxonomy" id="113566"/>
    <lineage>
        <taxon>Bacteria</taxon>
        <taxon>Bacillati</taxon>
        <taxon>Actinomycetota</taxon>
        <taxon>Actinomycetes</taxon>
        <taxon>Micromonosporales</taxon>
        <taxon>Micromonosporaceae</taxon>
        <taxon>Winogradskya</taxon>
    </lineage>
</organism>
<reference evidence="1 2" key="1">
    <citation type="submission" date="2021-01" db="EMBL/GenBank/DDBJ databases">
        <title>Whole genome shotgun sequence of Actinoplanes humidus NBRC 14915.</title>
        <authorList>
            <person name="Komaki H."/>
            <person name="Tamura T."/>
        </authorList>
    </citation>
    <scope>NUCLEOTIDE SEQUENCE [LARGE SCALE GENOMIC DNA]</scope>
    <source>
        <strain evidence="1 2">NBRC 14915</strain>
    </source>
</reference>
<dbReference type="EMBL" id="BOMN01000093">
    <property type="protein sequence ID" value="GIE23609.1"/>
    <property type="molecule type" value="Genomic_DNA"/>
</dbReference>